<sequence>MRRISMTVFGRVQGVGFRYTTKMIADRIGVKGLVRNLFDGSVYIEALGSNQQIDAFIKAMKKGPSSFAKINRIDINDLKLDQDYRDFAVTY</sequence>
<dbReference type="AlphaFoldDB" id="A0A1K2I7Q0"/>
<keyword evidence="5 8" id="KW-0378">Hydrolase</keyword>
<comment type="catalytic activity">
    <reaction evidence="4 5">
        <text>an acyl phosphate + H2O = a carboxylate + phosphate + H(+)</text>
        <dbReference type="Rhea" id="RHEA:14965"/>
        <dbReference type="ChEBI" id="CHEBI:15377"/>
        <dbReference type="ChEBI" id="CHEBI:15378"/>
        <dbReference type="ChEBI" id="CHEBI:29067"/>
        <dbReference type="ChEBI" id="CHEBI:43474"/>
        <dbReference type="ChEBI" id="CHEBI:59918"/>
        <dbReference type="EC" id="3.6.1.7"/>
    </reaction>
</comment>
<evidence type="ECO:0000256" key="6">
    <source>
        <dbReference type="RuleBase" id="RU004168"/>
    </source>
</evidence>
<evidence type="ECO:0000256" key="3">
    <source>
        <dbReference type="ARBA" id="ARBA00015991"/>
    </source>
</evidence>
<dbReference type="PANTHER" id="PTHR47268">
    <property type="entry name" value="ACYLPHOSPHATASE"/>
    <property type="match status" value="1"/>
</dbReference>
<protein>
    <recommendedName>
        <fullName evidence="3 5">acylphosphatase</fullName>
        <ecNumber evidence="2 5">3.6.1.7</ecNumber>
    </recommendedName>
</protein>
<dbReference type="EC" id="3.6.1.7" evidence="2 5"/>
<feature type="active site" evidence="5">
    <location>
        <position position="18"/>
    </location>
</feature>
<dbReference type="Pfam" id="PF00708">
    <property type="entry name" value="Acylphosphatase"/>
    <property type="match status" value="1"/>
</dbReference>
<dbReference type="Gene3D" id="3.30.70.100">
    <property type="match status" value="1"/>
</dbReference>
<reference evidence="8" key="1">
    <citation type="submission" date="2016-11" db="EMBL/GenBank/DDBJ databases">
        <authorList>
            <person name="Jaros S."/>
            <person name="Januszkiewicz K."/>
            <person name="Wedrychowicz H."/>
        </authorList>
    </citation>
    <scope>NUCLEOTIDE SEQUENCE</scope>
    <source>
        <strain evidence="8">ACA-DC 565</strain>
    </source>
</reference>
<proteinExistence type="inferred from homology"/>
<evidence type="ECO:0000256" key="5">
    <source>
        <dbReference type="PROSITE-ProRule" id="PRU00520"/>
    </source>
</evidence>
<dbReference type="PROSITE" id="PS00150">
    <property type="entry name" value="ACYLPHOSPHATASE_1"/>
    <property type="match status" value="1"/>
</dbReference>
<evidence type="ECO:0000256" key="1">
    <source>
        <dbReference type="ARBA" id="ARBA00005614"/>
    </source>
</evidence>
<dbReference type="SUPFAM" id="SSF54975">
    <property type="entry name" value="Acylphosphatase/BLUF domain-like"/>
    <property type="match status" value="1"/>
</dbReference>
<feature type="domain" description="Acylphosphatase-like" evidence="7">
    <location>
        <begin position="3"/>
        <end position="91"/>
    </location>
</feature>
<name>A0A1K2I7Q0_9LACO</name>
<evidence type="ECO:0000256" key="2">
    <source>
        <dbReference type="ARBA" id="ARBA00012150"/>
    </source>
</evidence>
<dbReference type="InterPro" id="IPR020456">
    <property type="entry name" value="Acylphosphatase"/>
</dbReference>
<feature type="active site" evidence="5">
    <location>
        <position position="36"/>
    </location>
</feature>
<dbReference type="PANTHER" id="PTHR47268:SF4">
    <property type="entry name" value="ACYLPHOSPHATASE"/>
    <property type="match status" value="1"/>
</dbReference>
<organism evidence="8">
    <name type="scientific">Loigolactobacillus rennini</name>
    <dbReference type="NCBI Taxonomy" id="238013"/>
    <lineage>
        <taxon>Bacteria</taxon>
        <taxon>Bacillati</taxon>
        <taxon>Bacillota</taxon>
        <taxon>Bacilli</taxon>
        <taxon>Lactobacillales</taxon>
        <taxon>Lactobacillaceae</taxon>
        <taxon>Loigolactobacillus</taxon>
    </lineage>
</organism>
<evidence type="ECO:0000256" key="4">
    <source>
        <dbReference type="ARBA" id="ARBA00047645"/>
    </source>
</evidence>
<dbReference type="PRINTS" id="PR00112">
    <property type="entry name" value="ACYLPHPHTASE"/>
</dbReference>
<dbReference type="InterPro" id="IPR036046">
    <property type="entry name" value="Acylphosphatase-like_dom_sf"/>
</dbReference>
<accession>A0A1K2I7Q0</accession>
<dbReference type="PROSITE" id="PS51160">
    <property type="entry name" value="ACYLPHOSPHATASE_3"/>
    <property type="match status" value="1"/>
</dbReference>
<evidence type="ECO:0000313" key="8">
    <source>
        <dbReference type="EMBL" id="SFZ88251.1"/>
    </source>
</evidence>
<dbReference type="EMBL" id="LT634362">
    <property type="protein sequence ID" value="SFZ88251.1"/>
    <property type="molecule type" value="Genomic_DNA"/>
</dbReference>
<evidence type="ECO:0000259" key="7">
    <source>
        <dbReference type="PROSITE" id="PS51160"/>
    </source>
</evidence>
<gene>
    <name evidence="8" type="ORF">LREN565_1364</name>
</gene>
<dbReference type="InterPro" id="IPR017968">
    <property type="entry name" value="Acylphosphatase_CS"/>
</dbReference>
<comment type="similarity">
    <text evidence="1 6">Belongs to the acylphosphatase family.</text>
</comment>
<dbReference type="GO" id="GO:0003998">
    <property type="term" value="F:acylphosphatase activity"/>
    <property type="evidence" value="ECO:0007669"/>
    <property type="project" value="UniProtKB-EC"/>
</dbReference>
<dbReference type="InterPro" id="IPR001792">
    <property type="entry name" value="Acylphosphatase-like_dom"/>
</dbReference>